<organism evidence="2 3">
    <name type="scientific">Vitis vinifera</name>
    <name type="common">Grape</name>
    <dbReference type="NCBI Taxonomy" id="29760"/>
    <lineage>
        <taxon>Eukaryota</taxon>
        <taxon>Viridiplantae</taxon>
        <taxon>Streptophyta</taxon>
        <taxon>Embryophyta</taxon>
        <taxon>Tracheophyta</taxon>
        <taxon>Spermatophyta</taxon>
        <taxon>Magnoliopsida</taxon>
        <taxon>eudicotyledons</taxon>
        <taxon>Gunneridae</taxon>
        <taxon>Pentapetalae</taxon>
        <taxon>rosids</taxon>
        <taxon>Vitales</taxon>
        <taxon>Vitaceae</taxon>
        <taxon>Viteae</taxon>
        <taxon>Vitis</taxon>
    </lineage>
</organism>
<reference evidence="2 3" key="1">
    <citation type="journal article" date="2018" name="PLoS Genet.">
        <title>Population sequencing reveals clonal diversity and ancestral inbreeding in the grapevine cultivar Chardonnay.</title>
        <authorList>
            <person name="Roach M.J."/>
            <person name="Johnson D.L."/>
            <person name="Bohlmann J."/>
            <person name="van Vuuren H.J."/>
            <person name="Jones S.J."/>
            <person name="Pretorius I.S."/>
            <person name="Schmidt S.A."/>
            <person name="Borneman A.R."/>
        </authorList>
    </citation>
    <scope>NUCLEOTIDE SEQUENCE [LARGE SCALE GENOMIC DNA]</scope>
    <source>
        <strain evidence="3">cv. Chardonnay</strain>
        <tissue evidence="2">Leaf</tissue>
    </source>
</reference>
<sequence length="167" mass="18740">MIVNEIRPFKRAKRRSTSDLCDFLSFPSVSGDGDGDCFAEQPFWSAVQSFLKQYGHSRFPPSLFPSLVTWQILLRVGDPADGAGVVSLDVVEEDVARSRSVYCDQCRVVGELVVLFGFRESVKKNKIRIMNVRRNFTGLGLFGYVDLLNVGVVIQYAKAIPFHNKSE</sequence>
<evidence type="ECO:0000313" key="2">
    <source>
        <dbReference type="EMBL" id="RVW20023.1"/>
    </source>
</evidence>
<dbReference type="AlphaFoldDB" id="A0A438C9T7"/>
<dbReference type="Proteomes" id="UP000288805">
    <property type="component" value="Unassembled WGS sequence"/>
</dbReference>
<accession>A0A438C9T7</accession>
<dbReference type="PANTHER" id="PTHR46201:SF6">
    <property type="entry name" value="PHD FINGER PLANT-LIKE PROTEIN"/>
    <property type="match status" value="1"/>
</dbReference>
<dbReference type="OrthoDB" id="436852at2759"/>
<keyword evidence="1" id="KW-0812">Transmembrane</keyword>
<evidence type="ECO:0000256" key="1">
    <source>
        <dbReference type="SAM" id="Phobius"/>
    </source>
</evidence>
<evidence type="ECO:0000313" key="3">
    <source>
        <dbReference type="Proteomes" id="UP000288805"/>
    </source>
</evidence>
<comment type="caution">
    <text evidence="2">The sequence shown here is derived from an EMBL/GenBank/DDBJ whole genome shotgun (WGS) entry which is preliminary data.</text>
</comment>
<dbReference type="PANTHER" id="PTHR46201">
    <property type="entry name" value="PHD FINGER PROTEIN MALE MEIOCYTE DEATH 1-RELATED"/>
    <property type="match status" value="1"/>
</dbReference>
<gene>
    <name evidence="2" type="primary">VvCHDh001088_4</name>
    <name evidence="2" type="ORF">CK203_113103</name>
</gene>
<dbReference type="EMBL" id="QGNW01002407">
    <property type="protein sequence ID" value="RVW20023.1"/>
    <property type="molecule type" value="Genomic_DNA"/>
</dbReference>
<proteinExistence type="predicted"/>
<name>A0A438C9T7_VITVI</name>
<feature type="transmembrane region" description="Helical" evidence="1">
    <location>
        <begin position="136"/>
        <end position="157"/>
    </location>
</feature>
<keyword evidence="1" id="KW-1133">Transmembrane helix</keyword>
<keyword evidence="1" id="KW-0472">Membrane</keyword>
<protein>
    <submittedName>
        <fullName evidence="2">PHD finger protein</fullName>
    </submittedName>
</protein>